<dbReference type="PANTHER" id="PTHR30486">
    <property type="entry name" value="TWITCHING MOTILITY PROTEIN PILT"/>
    <property type="match status" value="1"/>
</dbReference>
<reference evidence="5" key="1">
    <citation type="submission" date="2017-09" db="EMBL/GenBank/DDBJ databases">
        <title>Metaegenomics of thermophilic ammonia-oxidizing enrichment culture.</title>
        <authorList>
            <person name="Kato S."/>
            <person name="Suzuki K."/>
        </authorList>
    </citation>
    <scope>NUCLEOTIDE SEQUENCE [LARGE SCALE GENOMIC DNA]</scope>
</reference>
<dbReference type="InterPro" id="IPR027417">
    <property type="entry name" value="P-loop_NTPase"/>
</dbReference>
<proteinExistence type="inferred from homology"/>
<organism evidence="4 5">
    <name type="scientific">Candidatus Fervidibacter japonicus</name>
    <dbReference type="NCBI Taxonomy" id="2035412"/>
    <lineage>
        <taxon>Bacteria</taxon>
        <taxon>Candidatus Fervidibacterota</taxon>
        <taxon>Candidatus Fervidibacter</taxon>
    </lineage>
</organism>
<comment type="similarity">
    <text evidence="1">Belongs to the GSP E family.</text>
</comment>
<evidence type="ECO:0000313" key="5">
    <source>
        <dbReference type="Proteomes" id="UP000236173"/>
    </source>
</evidence>
<evidence type="ECO:0000313" key="4">
    <source>
        <dbReference type="EMBL" id="GBC97578.1"/>
    </source>
</evidence>
<dbReference type="GO" id="GO:0016887">
    <property type="term" value="F:ATP hydrolysis activity"/>
    <property type="evidence" value="ECO:0007669"/>
    <property type="project" value="InterPro"/>
</dbReference>
<dbReference type="CDD" id="cd01131">
    <property type="entry name" value="PilT"/>
    <property type="match status" value="1"/>
</dbReference>
<feature type="domain" description="Bacterial type II secretion system protein E" evidence="3">
    <location>
        <begin position="201"/>
        <end position="215"/>
    </location>
</feature>
<dbReference type="InterPro" id="IPR001482">
    <property type="entry name" value="T2SS/T4SS_dom"/>
</dbReference>
<dbReference type="Proteomes" id="UP000236173">
    <property type="component" value="Unassembled WGS sequence"/>
</dbReference>
<comment type="caution">
    <text evidence="4">The sequence shown here is derived from an EMBL/GenBank/DDBJ whole genome shotgun (WGS) entry which is preliminary data.</text>
</comment>
<protein>
    <submittedName>
        <fullName evidence="4">Twitching mobility protein</fullName>
    </submittedName>
</protein>
<dbReference type="PROSITE" id="PS00662">
    <property type="entry name" value="T2SP_E"/>
    <property type="match status" value="1"/>
</dbReference>
<dbReference type="Gene3D" id="3.30.450.90">
    <property type="match status" value="1"/>
</dbReference>
<dbReference type="SUPFAM" id="SSF52540">
    <property type="entry name" value="P-loop containing nucleoside triphosphate hydrolases"/>
    <property type="match status" value="1"/>
</dbReference>
<dbReference type="InterPro" id="IPR006321">
    <property type="entry name" value="PilT/PilU"/>
</dbReference>
<evidence type="ECO:0000256" key="1">
    <source>
        <dbReference type="ARBA" id="ARBA00006611"/>
    </source>
</evidence>
<sequence>MVDLEKLIRYAMEVSASDIFLKVGTPPCMRVHGKVYRLNAPPLTVNDLKEIAGAILTEDQMAAFEKRHELDMGFTFPGVCRFRVNVYQQRGSLAIVMRVLPLRIRTVEELNLPIVLKRLVTDPSYPGYATQGLVLVTGPTGSGKSTTLAAMLDLINQTRQCHIVTIEDPIEYVYEDKMSIVSQREVGYDTASFTEALKYVLRESPDVILIGEMRDVETFNAALMAAETGHLVFSTVHTPSASETMERIVNMFPPHERREVCLRLSRSLLAIVSQKLVPRMDGKGRLPAVEYMVVTPTVAKEIEEGRTGNLYSLMAKDKQEGGYWGMQTMNQALEDYVRQDLITPETALRASTNPSEMRHILHRVLEEKRRKAEEAQRQQQRATLLRGPQQGANG</sequence>
<dbReference type="Pfam" id="PF00437">
    <property type="entry name" value="T2SSE"/>
    <property type="match status" value="1"/>
</dbReference>
<evidence type="ECO:0000259" key="3">
    <source>
        <dbReference type="PROSITE" id="PS00662"/>
    </source>
</evidence>
<dbReference type="InterPro" id="IPR050921">
    <property type="entry name" value="T4SS_GSP_E_ATPase"/>
</dbReference>
<dbReference type="EMBL" id="BEHT01000001">
    <property type="protein sequence ID" value="GBC97578.1"/>
    <property type="molecule type" value="Genomic_DNA"/>
</dbReference>
<dbReference type="NCBIfam" id="TIGR01420">
    <property type="entry name" value="pilT_fam"/>
    <property type="match status" value="1"/>
</dbReference>
<gene>
    <name evidence="4" type="primary">pilT_1</name>
    <name evidence="4" type="ORF">HRbin17_00065</name>
</gene>
<dbReference type="InterPro" id="IPR003593">
    <property type="entry name" value="AAA+_ATPase"/>
</dbReference>
<dbReference type="Gene3D" id="3.40.50.300">
    <property type="entry name" value="P-loop containing nucleotide triphosphate hydrolases"/>
    <property type="match status" value="1"/>
</dbReference>
<dbReference type="SMART" id="SM00382">
    <property type="entry name" value="AAA"/>
    <property type="match status" value="1"/>
</dbReference>
<evidence type="ECO:0000256" key="2">
    <source>
        <dbReference type="SAM" id="MobiDB-lite"/>
    </source>
</evidence>
<accession>A0A2H5X8R1</accession>
<name>A0A2H5X8R1_9BACT</name>
<dbReference type="AlphaFoldDB" id="A0A2H5X8R1"/>
<feature type="region of interest" description="Disordered" evidence="2">
    <location>
        <begin position="368"/>
        <end position="394"/>
    </location>
</feature>
<dbReference type="GO" id="GO:0005524">
    <property type="term" value="F:ATP binding"/>
    <property type="evidence" value="ECO:0007669"/>
    <property type="project" value="InterPro"/>
</dbReference>